<feature type="chain" id="PRO_5044807177" evidence="1">
    <location>
        <begin position="22"/>
        <end position="223"/>
    </location>
</feature>
<protein>
    <submittedName>
        <fullName evidence="2">DUF1120 domain-containing protein</fullName>
    </submittedName>
</protein>
<proteinExistence type="predicted"/>
<name>A0ABD7Q3J0_HAFAL</name>
<gene>
    <name evidence="2" type="ORF">EYY96_15135</name>
</gene>
<reference evidence="2 3" key="1">
    <citation type="submission" date="2019-02" db="EMBL/GenBank/DDBJ databases">
        <title>Comparative genomic analysis of the Hafnia genus genomes.</title>
        <authorList>
            <person name="Zhiqiu Y."/>
            <person name="Chao Y."/>
            <person name="Yuhui D."/>
            <person name="Di H."/>
            <person name="Bin L."/>
        </authorList>
    </citation>
    <scope>NUCLEOTIDE SEQUENCE [LARGE SCALE GENOMIC DNA]</scope>
    <source>
        <strain evidence="2 3">PCM_1210</strain>
    </source>
</reference>
<dbReference type="Proteomes" id="UP000291600">
    <property type="component" value="Unassembled WGS sequence"/>
</dbReference>
<accession>A0ABD7Q3J0</accession>
<keyword evidence="1" id="KW-0732">Signal</keyword>
<dbReference type="PROSITE" id="PS51257">
    <property type="entry name" value="PROKAR_LIPOPROTEIN"/>
    <property type="match status" value="1"/>
</dbReference>
<evidence type="ECO:0000313" key="3">
    <source>
        <dbReference type="Proteomes" id="UP000291600"/>
    </source>
</evidence>
<dbReference type="InterPro" id="IPR010546">
    <property type="entry name" value="DUF1120"/>
</dbReference>
<dbReference type="AlphaFoldDB" id="A0ABD7Q3J0"/>
<comment type="caution">
    <text evidence="2">The sequence shown here is derived from an EMBL/GenBank/DDBJ whole genome shotgun (WGS) entry which is preliminary data.</text>
</comment>
<dbReference type="Pfam" id="PF06551">
    <property type="entry name" value="DUF1120"/>
    <property type="match status" value="1"/>
</dbReference>
<feature type="signal peptide" evidence="1">
    <location>
        <begin position="1"/>
        <end position="21"/>
    </location>
</feature>
<evidence type="ECO:0000313" key="2">
    <source>
        <dbReference type="EMBL" id="TBL66322.1"/>
    </source>
</evidence>
<sequence>MNKLALGCTLSILMSSCSVLAAPQVQLSFTAEAEPPPCHIQQAPAVLDFGNINRNQLSAQTATQLPVKPFVGGITIQCEGPTSIGLSAVDNSGGNAISVGDLTWNTPNTRISASQTDQRFGLGVTSTGKSIGVWNVAFHSAQVDGTSTDVGIAANGVLDINDKAPTMRNNGKVISWVKNNTFAVGEIFTIQADAAVAIAPIQDLATGGEIDFNGSATLEIKYL</sequence>
<dbReference type="RefSeq" id="WP_130971201.1">
    <property type="nucleotide sequence ID" value="NZ_SITJ01000076.1"/>
</dbReference>
<evidence type="ECO:0000256" key="1">
    <source>
        <dbReference type="SAM" id="SignalP"/>
    </source>
</evidence>
<dbReference type="EMBL" id="SITJ01000076">
    <property type="protein sequence ID" value="TBL66322.1"/>
    <property type="molecule type" value="Genomic_DNA"/>
</dbReference>
<organism evidence="2 3">
    <name type="scientific">Hafnia alvei</name>
    <dbReference type="NCBI Taxonomy" id="569"/>
    <lineage>
        <taxon>Bacteria</taxon>
        <taxon>Pseudomonadati</taxon>
        <taxon>Pseudomonadota</taxon>
        <taxon>Gammaproteobacteria</taxon>
        <taxon>Enterobacterales</taxon>
        <taxon>Hafniaceae</taxon>
        <taxon>Hafnia</taxon>
    </lineage>
</organism>